<dbReference type="InterPro" id="IPR019826">
    <property type="entry name" value="Carboxylesterase_B_AS"/>
</dbReference>
<feature type="chain" id="PRO_5026872184" evidence="3">
    <location>
        <begin position="20"/>
        <end position="705"/>
    </location>
</feature>
<gene>
    <name evidence="6" type="ORF">K489DRAFT_384227</name>
</gene>
<evidence type="ECO:0000256" key="3">
    <source>
        <dbReference type="SAM" id="SignalP"/>
    </source>
</evidence>
<reference evidence="6" key="3">
    <citation type="submission" date="2025-08" db="UniProtKB">
        <authorList>
            <consortium name="RefSeq"/>
        </authorList>
    </citation>
    <scope>IDENTIFICATION</scope>
    <source>
        <strain evidence="6">CBS 342.82</strain>
    </source>
</reference>
<dbReference type="PROSITE" id="PS00122">
    <property type="entry name" value="CARBOXYLESTERASE_B_1"/>
    <property type="match status" value="1"/>
</dbReference>
<dbReference type="RefSeq" id="XP_033456344.1">
    <property type="nucleotide sequence ID" value="XM_033605810.1"/>
</dbReference>
<dbReference type="InterPro" id="IPR050309">
    <property type="entry name" value="Type-B_Carboxylest/Lipase"/>
</dbReference>
<evidence type="ECO:0000313" key="5">
    <source>
        <dbReference type="Proteomes" id="UP000504637"/>
    </source>
</evidence>
<protein>
    <submittedName>
        <fullName evidence="6">Carboxylesterase family protein-like protein</fullName>
    </submittedName>
</protein>
<evidence type="ECO:0000256" key="1">
    <source>
        <dbReference type="ARBA" id="ARBA00005964"/>
    </source>
</evidence>
<keyword evidence="5" id="KW-1185">Reference proteome</keyword>
<dbReference type="GeneID" id="54363610"/>
<sequence length="705" mass="76097">MRWSSCLAVLSQTIASAAALDTRSTPFFSNDQTSLYLMFQNNLNFTDDGNHISAILLDPMTYDQASAACNGLNETLIPLASLRAHSSDLSYSLRYQEYLASQANQLFWIQNGVVGVDEQRPGQLRYPTTTPSNSARLPVICTQSYTNNYPNTAQATPPIGIQLASTGNTYVGFRNLKSFLFLGIPFANYPGRFEYSTVYNNTGQTIYATSFGKPCEQPFFPDSAEECLSLNIETPYIPRAGSTGGLRPVLVTIPGGGFTVGASNQLDPSNLVSREDIVSVSINYRLGTFGFFTVPGTDLKGNYGIADQITALRWIKANIANFGGDPNRVTITGTSAGASSVQALLGSPPVIQEKLISGALVQSNLGGGVGLGLTSSYYTQFSAWPTIQQSYEVAGQQIFQNAGCTQSNLADQIACLKSVPAQTIIDAGNYARFVVQDGTYITHPETPVGKNTATQQTTAHVPVIFGNTLHDGASFATFPPASSTTSLSVGLQYSLSIGASAADSILSSGLFSAYNSGNLTLDAFNISARVASDFGFRCTSTAFVYAGATNAVFPKAWYYTLSRTWQGYDANHLGPELTRGPTESPDFPLGNPNKPYFRLHGGEGGFMYGEQIPLRDVTDLRASELIAGYVGSFVRTGDPNSDIKWLRVRGYYDQISSINASGPWLPVRNETGPTKLLDYPARDATFPEMKQCSWLNYSIGYYVDH</sequence>
<name>A0A6J3LUI3_9PEZI</name>
<feature type="domain" description="Carboxylesterase type B" evidence="4">
    <location>
        <begin position="180"/>
        <end position="660"/>
    </location>
</feature>
<dbReference type="InterPro" id="IPR029058">
    <property type="entry name" value="AB_hydrolase_fold"/>
</dbReference>
<organism evidence="6">
    <name type="scientific">Dissoconium aciculare CBS 342.82</name>
    <dbReference type="NCBI Taxonomy" id="1314786"/>
    <lineage>
        <taxon>Eukaryota</taxon>
        <taxon>Fungi</taxon>
        <taxon>Dikarya</taxon>
        <taxon>Ascomycota</taxon>
        <taxon>Pezizomycotina</taxon>
        <taxon>Dothideomycetes</taxon>
        <taxon>Dothideomycetidae</taxon>
        <taxon>Mycosphaerellales</taxon>
        <taxon>Dissoconiaceae</taxon>
        <taxon>Dissoconium</taxon>
    </lineage>
</organism>
<dbReference type="SUPFAM" id="SSF53474">
    <property type="entry name" value="alpha/beta-Hydrolases"/>
    <property type="match status" value="1"/>
</dbReference>
<evidence type="ECO:0000259" key="4">
    <source>
        <dbReference type="Pfam" id="PF00135"/>
    </source>
</evidence>
<proteinExistence type="inferred from homology"/>
<dbReference type="AlphaFoldDB" id="A0A6J3LUI3"/>
<dbReference type="Pfam" id="PF00135">
    <property type="entry name" value="COesterase"/>
    <property type="match status" value="1"/>
</dbReference>
<dbReference type="InterPro" id="IPR002018">
    <property type="entry name" value="CarbesteraseB"/>
</dbReference>
<dbReference type="OrthoDB" id="408631at2759"/>
<dbReference type="Proteomes" id="UP000504637">
    <property type="component" value="Unplaced"/>
</dbReference>
<keyword evidence="3" id="KW-0732">Signal</keyword>
<dbReference type="GO" id="GO:0016787">
    <property type="term" value="F:hydrolase activity"/>
    <property type="evidence" value="ECO:0007669"/>
    <property type="project" value="UniProtKB-KW"/>
</dbReference>
<accession>A0A6J3LUI3</accession>
<reference evidence="6" key="1">
    <citation type="submission" date="2020-01" db="EMBL/GenBank/DDBJ databases">
        <authorList>
            <consortium name="DOE Joint Genome Institute"/>
            <person name="Haridas S."/>
            <person name="Albert R."/>
            <person name="Binder M."/>
            <person name="Bloem J."/>
            <person name="Labutti K."/>
            <person name="Salamov A."/>
            <person name="Andreopoulos B."/>
            <person name="Baker S.E."/>
            <person name="Barry K."/>
            <person name="Bills G."/>
            <person name="Bluhm B.H."/>
            <person name="Cannon C."/>
            <person name="Castanera R."/>
            <person name="Culley D.E."/>
            <person name="Daum C."/>
            <person name="Ezra D."/>
            <person name="Gonzalez J.B."/>
            <person name="Henrissat B."/>
            <person name="Kuo A."/>
            <person name="Liang C."/>
            <person name="Lipzen A."/>
            <person name="Lutzoni F."/>
            <person name="Magnuson J."/>
            <person name="Mondo S."/>
            <person name="Nolan M."/>
            <person name="Ohm R."/>
            <person name="Pangilinan J."/>
            <person name="Park H.-J."/>
            <person name="Ramirez L."/>
            <person name="Alfaro M."/>
            <person name="Sun H."/>
            <person name="Tritt A."/>
            <person name="Yoshinaga Y."/>
            <person name="Zwiers L.-H."/>
            <person name="Turgeon B.G."/>
            <person name="Goodwin S.B."/>
            <person name="Spatafora J.W."/>
            <person name="Crous P.W."/>
            <person name="Grigoriev I.V."/>
        </authorList>
    </citation>
    <scope>NUCLEOTIDE SEQUENCE</scope>
    <source>
        <strain evidence="6">CBS 342.82</strain>
    </source>
</reference>
<evidence type="ECO:0000256" key="2">
    <source>
        <dbReference type="ARBA" id="ARBA00022801"/>
    </source>
</evidence>
<keyword evidence="2" id="KW-0378">Hydrolase</keyword>
<comment type="similarity">
    <text evidence="1">Belongs to the type-B carboxylesterase/lipase family.</text>
</comment>
<feature type="signal peptide" evidence="3">
    <location>
        <begin position="1"/>
        <end position="19"/>
    </location>
</feature>
<dbReference type="PANTHER" id="PTHR11559">
    <property type="entry name" value="CARBOXYLESTERASE"/>
    <property type="match status" value="1"/>
</dbReference>
<reference evidence="6" key="2">
    <citation type="submission" date="2020-04" db="EMBL/GenBank/DDBJ databases">
        <authorList>
            <consortium name="NCBI Genome Project"/>
        </authorList>
    </citation>
    <scope>NUCLEOTIDE SEQUENCE</scope>
    <source>
        <strain evidence="6">CBS 342.82</strain>
    </source>
</reference>
<dbReference type="Gene3D" id="3.40.50.1820">
    <property type="entry name" value="alpha/beta hydrolase"/>
    <property type="match status" value="1"/>
</dbReference>
<evidence type="ECO:0000313" key="6">
    <source>
        <dbReference type="RefSeq" id="XP_033456344.1"/>
    </source>
</evidence>